<evidence type="ECO:0000313" key="8">
    <source>
        <dbReference type="Proteomes" id="UP001595773"/>
    </source>
</evidence>
<dbReference type="PANTHER" id="PTHR47816">
    <property type="entry name" value="RIBOSOMAL RNA SMALL SUBUNIT METHYLTRANSFERASE C"/>
    <property type="match status" value="1"/>
</dbReference>
<keyword evidence="8" id="KW-1185">Reference proteome</keyword>
<keyword evidence="2" id="KW-0698">rRNA processing</keyword>
<protein>
    <submittedName>
        <fullName evidence="7">Class I SAM-dependent methyltransferase</fullName>
        <ecNumber evidence="7">2.1.1.172</ecNumber>
        <ecNumber evidence="7">2.1.1.174</ecNumber>
    </submittedName>
</protein>
<dbReference type="GO" id="GO:0052916">
    <property type="term" value="F:23S rRNA (guanine(1835)-N(2))-methyltransferase activity"/>
    <property type="evidence" value="ECO:0007669"/>
    <property type="project" value="UniProtKB-EC"/>
</dbReference>
<evidence type="ECO:0000256" key="2">
    <source>
        <dbReference type="ARBA" id="ARBA00022552"/>
    </source>
</evidence>
<dbReference type="EMBL" id="JBHSCQ010000010">
    <property type="protein sequence ID" value="MFC4265763.1"/>
    <property type="molecule type" value="Genomic_DNA"/>
</dbReference>
<dbReference type="EC" id="2.1.1.174" evidence="7"/>
<dbReference type="Gene3D" id="3.40.50.150">
    <property type="entry name" value="Vaccinia Virus protein VP39"/>
    <property type="match status" value="2"/>
</dbReference>
<dbReference type="SUPFAM" id="SSF53335">
    <property type="entry name" value="S-adenosyl-L-methionine-dependent methyltransferases"/>
    <property type="match status" value="1"/>
</dbReference>
<keyword evidence="4 7" id="KW-0808">Transferase</keyword>
<evidence type="ECO:0000313" key="7">
    <source>
        <dbReference type="EMBL" id="MFC4265763.1"/>
    </source>
</evidence>
<sequence length="400" mass="42164">MNGMEKPGNVRTSPENFDFSLLRRFPDIEAQNLFAHDATDELILAEAYDAIAALAHSTDPAHVAVVGDRYGALSLGAAKVHGITGIKVHQDAYSGELALAANSARLGMDGVYESLPLCGKVFAGAQVVLWQLPRGLDEVAEVAALIASHASPSVKVFAGGRVKHMTLAMNEVLAANFDSVVPGRAWRKSRLLVTSGLVHPSATSATTSELTFPRKDFNADLGLWLCAHGAVFGGTKLDLGTRFLLSFEPQMRQSASTAIDLGCGNGSIAAFLATARPGLQLIATDQSAAAIASTIATAEANGLTDRIVTFRDDALAGFANASADLVVLNPPFHVGAAVHAGIALKLFDAAARVLAPQGELWTVYNRHLDYRAQLENRVGPTAIVGQNSKFTVSVSRRTRG</sequence>
<dbReference type="InterPro" id="IPR058679">
    <property type="entry name" value="RlmG_N"/>
</dbReference>
<accession>A0ABV8R1C6</accession>
<organism evidence="7 8">
    <name type="scientific">Arthrobacter cryoconiti</name>
    <dbReference type="NCBI Taxonomy" id="748907"/>
    <lineage>
        <taxon>Bacteria</taxon>
        <taxon>Bacillati</taxon>
        <taxon>Actinomycetota</taxon>
        <taxon>Actinomycetes</taxon>
        <taxon>Micrococcales</taxon>
        <taxon>Micrococcaceae</taxon>
        <taxon>Arthrobacter</taxon>
    </lineage>
</organism>
<dbReference type="InterPro" id="IPR007848">
    <property type="entry name" value="Small_mtfrase_dom"/>
</dbReference>
<dbReference type="CDD" id="cd02440">
    <property type="entry name" value="AdoMet_MTases"/>
    <property type="match status" value="1"/>
</dbReference>
<dbReference type="PROSITE" id="PS00092">
    <property type="entry name" value="N6_MTASE"/>
    <property type="match status" value="1"/>
</dbReference>
<keyword evidence="3 7" id="KW-0489">Methyltransferase</keyword>
<dbReference type="InterPro" id="IPR002052">
    <property type="entry name" value="DNA_methylase_N6_adenine_CS"/>
</dbReference>
<evidence type="ECO:0000256" key="3">
    <source>
        <dbReference type="ARBA" id="ARBA00022603"/>
    </source>
</evidence>
<dbReference type="EC" id="2.1.1.172" evidence="7"/>
<evidence type="ECO:0000256" key="4">
    <source>
        <dbReference type="ARBA" id="ARBA00022679"/>
    </source>
</evidence>
<gene>
    <name evidence="7" type="ORF">ACFOW9_09145</name>
</gene>
<evidence type="ECO:0000256" key="1">
    <source>
        <dbReference type="ARBA" id="ARBA00022490"/>
    </source>
</evidence>
<feature type="domain" description="Methyltransferase small" evidence="5">
    <location>
        <begin position="223"/>
        <end position="392"/>
    </location>
</feature>
<dbReference type="InterPro" id="IPR029063">
    <property type="entry name" value="SAM-dependent_MTases_sf"/>
</dbReference>
<dbReference type="RefSeq" id="WP_326832760.1">
    <property type="nucleotide sequence ID" value="NZ_BAABLL010000004.1"/>
</dbReference>
<dbReference type="Pfam" id="PF05175">
    <property type="entry name" value="MTS"/>
    <property type="match status" value="1"/>
</dbReference>
<name>A0ABV8R1C6_9MICC</name>
<dbReference type="GO" id="GO:0052914">
    <property type="term" value="F:16S rRNA (guanine(1207)-N(2))-methyltransferase activity"/>
    <property type="evidence" value="ECO:0007669"/>
    <property type="project" value="UniProtKB-EC"/>
</dbReference>
<dbReference type="Pfam" id="PF26049">
    <property type="entry name" value="RLMG_N"/>
    <property type="match status" value="1"/>
</dbReference>
<proteinExistence type="predicted"/>
<evidence type="ECO:0000259" key="6">
    <source>
        <dbReference type="Pfam" id="PF26049"/>
    </source>
</evidence>
<feature type="domain" description="RlmG N-terminal" evidence="6">
    <location>
        <begin position="21"/>
        <end position="194"/>
    </location>
</feature>
<reference evidence="8" key="1">
    <citation type="journal article" date="2019" name="Int. J. Syst. Evol. Microbiol.">
        <title>The Global Catalogue of Microorganisms (GCM) 10K type strain sequencing project: providing services to taxonomists for standard genome sequencing and annotation.</title>
        <authorList>
            <consortium name="The Broad Institute Genomics Platform"/>
            <consortium name="The Broad Institute Genome Sequencing Center for Infectious Disease"/>
            <person name="Wu L."/>
            <person name="Ma J."/>
        </authorList>
    </citation>
    <scope>NUCLEOTIDE SEQUENCE [LARGE SCALE GENOMIC DNA]</scope>
    <source>
        <strain evidence="8">CGMCC 1.10698</strain>
    </source>
</reference>
<comment type="caution">
    <text evidence="7">The sequence shown here is derived from an EMBL/GenBank/DDBJ whole genome shotgun (WGS) entry which is preliminary data.</text>
</comment>
<dbReference type="PANTHER" id="PTHR47816:SF5">
    <property type="entry name" value="RIBOSOMAL RNA LARGE SUBUNIT METHYLTRANSFERASE G"/>
    <property type="match status" value="1"/>
</dbReference>
<dbReference type="InterPro" id="IPR046977">
    <property type="entry name" value="RsmC/RlmG"/>
</dbReference>
<keyword evidence="1" id="KW-0963">Cytoplasm</keyword>
<evidence type="ECO:0000259" key="5">
    <source>
        <dbReference type="Pfam" id="PF05175"/>
    </source>
</evidence>
<dbReference type="Proteomes" id="UP001595773">
    <property type="component" value="Unassembled WGS sequence"/>
</dbReference>